<feature type="region of interest" description="Disordered" evidence="1">
    <location>
        <begin position="422"/>
        <end position="448"/>
    </location>
</feature>
<evidence type="ECO:0000256" key="1">
    <source>
        <dbReference type="SAM" id="MobiDB-lite"/>
    </source>
</evidence>
<comment type="caution">
    <text evidence="2">The sequence shown here is derived from an EMBL/GenBank/DDBJ whole genome shotgun (WGS) entry which is preliminary data.</text>
</comment>
<accession>A0A812L9T2</accession>
<name>A0A812L9T2_9DINO</name>
<evidence type="ECO:0000313" key="2">
    <source>
        <dbReference type="EMBL" id="CAE7241578.1"/>
    </source>
</evidence>
<organism evidence="2 3">
    <name type="scientific">Symbiodinium natans</name>
    <dbReference type="NCBI Taxonomy" id="878477"/>
    <lineage>
        <taxon>Eukaryota</taxon>
        <taxon>Sar</taxon>
        <taxon>Alveolata</taxon>
        <taxon>Dinophyceae</taxon>
        <taxon>Suessiales</taxon>
        <taxon>Symbiodiniaceae</taxon>
        <taxon>Symbiodinium</taxon>
    </lineage>
</organism>
<sequence>MDSVWVNIPKVLCQVVVEISQTRCSNTWDCRLRCFCSGHRECGRLLEYGRGHNSYKSFHAGNCGAVDDTGRCFGHVCQTNCDVKAGKALDDLISSCRKEMSHESDISYNKFILGEMVIKTLVQVREKFQTKCIKRYECDLRCLGCSGHRECFRKGHPHLAPGNGTNHASNCGLHIYSPNWSCGKHHTCGSKSPNEHLAPQLTDLGDQVTKLLATPFGPHTPVVMEVADSASLLASQATDATFVASQAGGAGSQNEVESAVSCTSSTSWLSATGPHCFLPTMLFRQADAKTFYMYAQELVKGSRVLAADEVTQLEVIRIQQQRASSFVVLHADGTEAFKTTPSHRVMTPNFGGEPLAVKAGELKVGDFVLCTGHLAKKLIAIDTVMEDAADVIAITFSPDLPVAVFMPAPSVILTRGLTIKPTRRGGMKNQSQTPYVQTPDQNADEVSHVPDTDTGFENWLAMWMPNCTADEAHLVQQRTTSYAFFRRAGVFAAPRLEAIPNARARQMLGRYLQVGEKSADKIEAATEAVQSALERNRSPYGPRAGGFSVGSLSNQVERTLQAAENAL</sequence>
<reference evidence="2" key="1">
    <citation type="submission" date="2021-02" db="EMBL/GenBank/DDBJ databases">
        <authorList>
            <person name="Dougan E. K."/>
            <person name="Rhodes N."/>
            <person name="Thang M."/>
            <person name="Chan C."/>
        </authorList>
    </citation>
    <scope>NUCLEOTIDE SEQUENCE</scope>
</reference>
<dbReference type="Gene3D" id="2.170.16.10">
    <property type="entry name" value="Hedgehog/Intein (Hint) domain"/>
    <property type="match status" value="1"/>
</dbReference>
<dbReference type="EMBL" id="CAJNDS010000944">
    <property type="protein sequence ID" value="CAE7241578.1"/>
    <property type="molecule type" value="Genomic_DNA"/>
</dbReference>
<gene>
    <name evidence="2" type="primary">ANK3</name>
    <name evidence="2" type="ORF">SNAT2548_LOCUS10937</name>
</gene>
<proteinExistence type="predicted"/>
<keyword evidence="3" id="KW-1185">Reference proteome</keyword>
<feature type="non-terminal residue" evidence="2">
    <location>
        <position position="1"/>
    </location>
</feature>
<dbReference type="CDD" id="cd00081">
    <property type="entry name" value="Hint"/>
    <property type="match status" value="1"/>
</dbReference>
<dbReference type="AlphaFoldDB" id="A0A812L9T2"/>
<feature type="compositionally biased region" description="Polar residues" evidence="1">
    <location>
        <begin position="428"/>
        <end position="441"/>
    </location>
</feature>
<dbReference type="InterPro" id="IPR036844">
    <property type="entry name" value="Hint_dom_sf"/>
</dbReference>
<evidence type="ECO:0000313" key="3">
    <source>
        <dbReference type="Proteomes" id="UP000604046"/>
    </source>
</evidence>
<dbReference type="OrthoDB" id="443289at2759"/>
<protein>
    <submittedName>
        <fullName evidence="2">ANK3 protein</fullName>
    </submittedName>
</protein>
<dbReference type="Proteomes" id="UP000604046">
    <property type="component" value="Unassembled WGS sequence"/>
</dbReference>
<dbReference type="SUPFAM" id="SSF51294">
    <property type="entry name" value="Hedgehog/intein (Hint) domain"/>
    <property type="match status" value="1"/>
</dbReference>